<dbReference type="AlphaFoldDB" id="A0A197JCE5"/>
<dbReference type="EMBL" id="KV442142">
    <property type="protein sequence ID" value="OAQ22780.1"/>
    <property type="molecule type" value="Genomic_DNA"/>
</dbReference>
<reference evidence="1 2" key="1">
    <citation type="submission" date="2016-05" db="EMBL/GenBank/DDBJ databases">
        <title>Genome sequencing reveals origins of a unique bacterial endosymbiosis in the earliest lineages of terrestrial Fungi.</title>
        <authorList>
            <consortium name="DOE Joint Genome Institute"/>
            <person name="Uehling J."/>
            <person name="Gryganskyi A."/>
            <person name="Hameed K."/>
            <person name="Tschaplinski T."/>
            <person name="Misztal P."/>
            <person name="Wu S."/>
            <person name="Desiro A."/>
            <person name="Vande Pol N."/>
            <person name="Du Z.-Y."/>
            <person name="Zienkiewicz A."/>
            <person name="Zienkiewicz K."/>
            <person name="Morin E."/>
            <person name="Tisserant E."/>
            <person name="Splivallo R."/>
            <person name="Hainaut M."/>
            <person name="Henrissat B."/>
            <person name="Ohm R."/>
            <person name="Kuo A."/>
            <person name="Yan J."/>
            <person name="Lipzen A."/>
            <person name="Nolan M."/>
            <person name="Labutti K."/>
            <person name="Barry K."/>
            <person name="Goldstein A."/>
            <person name="Labbe J."/>
            <person name="Schadt C."/>
            <person name="Tuskan G."/>
            <person name="Grigoriev I."/>
            <person name="Martin F."/>
            <person name="Vilgalys R."/>
            <person name="Bonito G."/>
        </authorList>
    </citation>
    <scope>NUCLEOTIDE SEQUENCE [LARGE SCALE GENOMIC DNA]</scope>
    <source>
        <strain evidence="1 2">AG-77</strain>
    </source>
</reference>
<organism evidence="1 2">
    <name type="scientific">Linnemannia elongata AG-77</name>
    <dbReference type="NCBI Taxonomy" id="1314771"/>
    <lineage>
        <taxon>Eukaryota</taxon>
        <taxon>Fungi</taxon>
        <taxon>Fungi incertae sedis</taxon>
        <taxon>Mucoromycota</taxon>
        <taxon>Mortierellomycotina</taxon>
        <taxon>Mortierellomycetes</taxon>
        <taxon>Mortierellales</taxon>
        <taxon>Mortierellaceae</taxon>
        <taxon>Linnemannia</taxon>
    </lineage>
</organism>
<dbReference type="OrthoDB" id="2423579at2759"/>
<proteinExistence type="predicted"/>
<dbReference type="InterPro" id="IPR009057">
    <property type="entry name" value="Homeodomain-like_sf"/>
</dbReference>
<dbReference type="SUPFAM" id="SSF46689">
    <property type="entry name" value="Homeodomain-like"/>
    <property type="match status" value="1"/>
</dbReference>
<protein>
    <submittedName>
        <fullName evidence="1">Uncharacterized protein</fullName>
    </submittedName>
</protein>
<evidence type="ECO:0000313" key="2">
    <source>
        <dbReference type="Proteomes" id="UP000078512"/>
    </source>
</evidence>
<dbReference type="Proteomes" id="UP000078512">
    <property type="component" value="Unassembled WGS sequence"/>
</dbReference>
<sequence>MASVASTLNIPASTVRSVVNTFCQTSRIAKVPRGGKRISRIEQSHLDWLPENIDEFAGRPVEWLTNQLNEYFQIQPPLARRTVDRAINKLTTYTLKLMRAESERYNDPERIEVRQ</sequence>
<name>A0A197JCE5_9FUNG</name>
<keyword evidence="2" id="KW-1185">Reference proteome</keyword>
<gene>
    <name evidence="1" type="ORF">K457DRAFT_25691</name>
</gene>
<evidence type="ECO:0000313" key="1">
    <source>
        <dbReference type="EMBL" id="OAQ22780.1"/>
    </source>
</evidence>
<accession>A0A197JCE5</accession>